<dbReference type="PANTHER" id="PTHR43051:SF1">
    <property type="entry name" value="POLYNUCLEOTIDE ADENYLYLTRANSFERASE FAMILY PROTEIN"/>
    <property type="match status" value="1"/>
</dbReference>
<feature type="domain" description="Poly A polymerase head" evidence="5">
    <location>
        <begin position="89"/>
        <end position="213"/>
    </location>
</feature>
<dbReference type="GO" id="GO:0016779">
    <property type="term" value="F:nucleotidyltransferase activity"/>
    <property type="evidence" value="ECO:0007669"/>
    <property type="project" value="InterPro"/>
</dbReference>
<dbReference type="AlphaFoldDB" id="Q6AQS1"/>
<comment type="similarity">
    <text evidence="3">Belongs to the tRNA nucleotidyltransferase/poly(A) polymerase family.</text>
</comment>
<dbReference type="SUPFAM" id="SSF81891">
    <property type="entry name" value="Poly A polymerase C-terminal region-like"/>
    <property type="match status" value="1"/>
</dbReference>
<dbReference type="CDD" id="cd05398">
    <property type="entry name" value="NT_ClassII-CCAase"/>
    <property type="match status" value="1"/>
</dbReference>
<dbReference type="InterPro" id="IPR002646">
    <property type="entry name" value="PolA_pol_head_dom"/>
</dbReference>
<dbReference type="EMBL" id="CR522870">
    <property type="protein sequence ID" value="CAG35302.1"/>
    <property type="molecule type" value="Genomic_DNA"/>
</dbReference>
<dbReference type="Pfam" id="PF12627">
    <property type="entry name" value="PolyA_pol_RNAbd"/>
    <property type="match status" value="1"/>
</dbReference>
<dbReference type="InterPro" id="IPR052191">
    <property type="entry name" value="tRNA_ntf/polyA_polymerase_I"/>
</dbReference>
<keyword evidence="3" id="KW-0694">RNA-binding</keyword>
<dbReference type="GO" id="GO:0006396">
    <property type="term" value="P:RNA processing"/>
    <property type="evidence" value="ECO:0007669"/>
    <property type="project" value="InterPro"/>
</dbReference>
<dbReference type="Gene3D" id="3.30.460.10">
    <property type="entry name" value="Beta Polymerase, domain 2"/>
    <property type="match status" value="1"/>
</dbReference>
<evidence type="ECO:0000256" key="4">
    <source>
        <dbReference type="SAM" id="MobiDB-lite"/>
    </source>
</evidence>
<dbReference type="InterPro" id="IPR043519">
    <property type="entry name" value="NT_sf"/>
</dbReference>
<evidence type="ECO:0000259" key="5">
    <source>
        <dbReference type="Pfam" id="PF01743"/>
    </source>
</evidence>
<dbReference type="GO" id="GO:0000166">
    <property type="term" value="F:nucleotide binding"/>
    <property type="evidence" value="ECO:0007669"/>
    <property type="project" value="UniProtKB-KW"/>
</dbReference>
<name>Q6AQS1_DESPS</name>
<organism evidence="7 8">
    <name type="scientific">Desulfotalea psychrophila (strain LSv54 / DSM 12343)</name>
    <dbReference type="NCBI Taxonomy" id="177439"/>
    <lineage>
        <taxon>Bacteria</taxon>
        <taxon>Pseudomonadati</taxon>
        <taxon>Thermodesulfobacteriota</taxon>
        <taxon>Desulfobulbia</taxon>
        <taxon>Desulfobulbales</taxon>
        <taxon>Desulfocapsaceae</taxon>
        <taxon>Desulfotalea</taxon>
    </lineage>
</organism>
<dbReference type="PANTHER" id="PTHR43051">
    <property type="entry name" value="POLYNUCLEOTIDE ADENYLYLTRANSFERASE FAMILY PROTEIN"/>
    <property type="match status" value="1"/>
</dbReference>
<evidence type="ECO:0000256" key="3">
    <source>
        <dbReference type="RuleBase" id="RU003953"/>
    </source>
</evidence>
<accession>Q6AQS1</accession>
<evidence type="ECO:0000313" key="8">
    <source>
        <dbReference type="Proteomes" id="UP000000602"/>
    </source>
</evidence>
<feature type="domain" description="tRNA nucleotidyltransferase/poly(A) polymerase RNA and SrmB- binding" evidence="6">
    <location>
        <begin position="240"/>
        <end position="297"/>
    </location>
</feature>
<protein>
    <submittedName>
        <fullName evidence="7">Probable polyA polymerase</fullName>
    </submittedName>
</protein>
<reference evidence="8" key="1">
    <citation type="journal article" date="2004" name="Environ. Microbiol.">
        <title>The genome of Desulfotalea psychrophila, a sulfate-reducing bacterium from permanently cold Arctic sediments.</title>
        <authorList>
            <person name="Rabus R."/>
            <person name="Ruepp A."/>
            <person name="Frickey T."/>
            <person name="Rattei T."/>
            <person name="Fartmann B."/>
            <person name="Stark M."/>
            <person name="Bauer M."/>
            <person name="Zibat A."/>
            <person name="Lombardot T."/>
            <person name="Becker I."/>
            <person name="Amann J."/>
            <person name="Gellner K."/>
            <person name="Teeling H."/>
            <person name="Leuschner W.D."/>
            <person name="Gloeckner F.-O."/>
            <person name="Lupas A.N."/>
            <person name="Amann R."/>
            <person name="Klenk H.-P."/>
        </authorList>
    </citation>
    <scope>NUCLEOTIDE SEQUENCE [LARGE SCALE GENOMIC DNA]</scope>
    <source>
        <strain evidence="8">DSM 12343 / LSv54</strain>
    </source>
</reference>
<feature type="region of interest" description="Disordered" evidence="4">
    <location>
        <begin position="451"/>
        <end position="497"/>
    </location>
</feature>
<evidence type="ECO:0000313" key="7">
    <source>
        <dbReference type="EMBL" id="CAG35302.1"/>
    </source>
</evidence>
<keyword evidence="2" id="KW-0547">Nucleotide-binding</keyword>
<dbReference type="Pfam" id="PF01743">
    <property type="entry name" value="PolyA_pol"/>
    <property type="match status" value="1"/>
</dbReference>
<dbReference type="eggNOG" id="COG0617">
    <property type="taxonomic scope" value="Bacteria"/>
</dbReference>
<dbReference type="GO" id="GO:0003723">
    <property type="term" value="F:RNA binding"/>
    <property type="evidence" value="ECO:0007669"/>
    <property type="project" value="UniProtKB-KW"/>
</dbReference>
<gene>
    <name evidence="7" type="ordered locus">DP0573</name>
</gene>
<proteinExistence type="inferred from homology"/>
<dbReference type="InterPro" id="IPR032828">
    <property type="entry name" value="PolyA_RNA-bd"/>
</dbReference>
<keyword evidence="8" id="KW-1185">Reference proteome</keyword>
<evidence type="ECO:0000256" key="2">
    <source>
        <dbReference type="ARBA" id="ARBA00022741"/>
    </source>
</evidence>
<dbReference type="HOGENOM" id="CLU_015961_0_1_7"/>
<evidence type="ECO:0000256" key="1">
    <source>
        <dbReference type="ARBA" id="ARBA00022679"/>
    </source>
</evidence>
<dbReference type="STRING" id="177439.DP0573"/>
<dbReference type="KEGG" id="dps:DP0573"/>
<sequence length="497" mass="56301">MPCSNLAVAYCIRAWSILSPRMDLTPTKATKLCILMNKTNQPQTIEAPEKIKLSCTVIAQGQHPITKKMLDPDALFVLEKLRNAGFSGYLVGGGVRDLYLGKTPKDFDISTNARPGQLRKLFKNSNTIGRRFRLVQVFFKGGKTIEVSTLRSLSEHDLDGPEAILAPNNTFGTLDEDAQRRDLTINSLFYEIETHSIIDYVGGVEDLEKGIVRIVGDPKKRITRDPVRIMRAIRHCSRNDFTIEEKSWEAICDQHQQLALCPPSRLRDEFLKDLYNCKIAPWFELAEKSSIFTILIKGYLGKLDLPFNETRSCREQIAATMATIDRMNIQALEQKTPRQPDYVLFALVLIAWAESEFSLLSEQRKGALAFQLGKKIRTDLDKNLGIDLNLRRSLRQEMTTLLVNLPLFIMHDNGKDWPKWLQKKSYFPRCLLFYNCYKNTLSQEEAELIDIPAEPMPAAEEQSSAPTPPPAKGKKNSKDKTALSSSRPGGIFGFKKD</sequence>
<dbReference type="Proteomes" id="UP000000602">
    <property type="component" value="Chromosome"/>
</dbReference>
<dbReference type="SUPFAM" id="SSF81301">
    <property type="entry name" value="Nucleotidyltransferase"/>
    <property type="match status" value="1"/>
</dbReference>
<keyword evidence="1 3" id="KW-0808">Transferase</keyword>
<dbReference type="Gene3D" id="1.10.3090.10">
    <property type="entry name" value="cca-adding enzyme, domain 2"/>
    <property type="match status" value="1"/>
</dbReference>
<evidence type="ECO:0000259" key="6">
    <source>
        <dbReference type="Pfam" id="PF12627"/>
    </source>
</evidence>